<sequence>MSITALPESTVRLLGSHTVITTPADLVKELLDNAIDAEANSVDILVSPNFVDKIQVRDNGQGIQTDDCTYLGRAGYTSKITSFEDLHTLGGTSLGFRGQALASANNLGRVVITTRTAEDPTAMELTLSPGVGGVESQRRTSAPIGTTVSVVDLYTRLPVRKQAAVKDSLSNLVKIRKLLHAYALARSHVRLSFRIWGGSDRQAFSYSPRPGAGIREAVMQLFGTEVMSQCLIREICSGAANGDSKVTEDSNRFFIEAVLPKKDADQSRIAKGPFFSVDSRPVSAQSGMMKKLLAVFKAQFSVVLRHMYGERTFRDSFMCVNIRCAPGSYDPNIEPSKNVVLFLDETQMIKLFEHLCKEVYCLSESHDSFATVGKRQLIQGPQLRTPPRSSESPRRAENTRTVPDEVPPDRATLSRWPPLSSSSSPIRNCPERSVPRRRPAPINIARGRFAFDMSADPDMSSDEEAELTAARFRQQEEVRAQDEGEEEDPMEAVNPWTIAKMNAPARLQVDSHPLSTEQLQFPGQLQGHAETDVPDEVFENLPLLRPFGQGPADPDCTRTNRLGMSSMIHQKDELPGFQHPLNHSTMTNSTARDKPKSPLQASEASNRQTLPTLRYSTENQPAVRFSNGGIGEMAINDILQTKLGSGSHPRDLQETSKALLQRHINDIPSKANPAFRKPKRMHTKNKHLAASNQGAADEHVVDWVDKHSFIGNRSVPMSTRHMLKLSNSPRPLSGNTETAAIQGRLPSSMPHGNETLLDGDSRKYLIKRQLSEAEHRTRGRQPLKRAKTDRLPLETVPQGQGIQHLVLPIEIDATNFEDVLADVGSDKICNKYLIDIEATEQMNLDDVAEVELRLKELLSAWTEKVLGEKTEVNLDLRSRTKGKMVAAHALSY</sequence>
<comment type="caution">
    <text evidence="5">The sequence shown here is derived from an EMBL/GenBank/DDBJ whole genome shotgun (WGS) entry which is preliminary data.</text>
</comment>
<dbReference type="GO" id="GO:0032389">
    <property type="term" value="C:MutLalpha complex"/>
    <property type="evidence" value="ECO:0007669"/>
    <property type="project" value="TreeGrafter"/>
</dbReference>
<comment type="similarity">
    <text evidence="1">Belongs to the DNA mismatch repair MutL/HexB family.</text>
</comment>
<dbReference type="InterPro" id="IPR020568">
    <property type="entry name" value="Ribosomal_Su5_D2-typ_SF"/>
</dbReference>
<dbReference type="InterPro" id="IPR013507">
    <property type="entry name" value="DNA_mismatch_S5_2-like"/>
</dbReference>
<feature type="region of interest" description="Disordered" evidence="3">
    <location>
        <begin position="374"/>
        <end position="438"/>
    </location>
</feature>
<dbReference type="SMART" id="SM01340">
    <property type="entry name" value="DNA_mis_repair"/>
    <property type="match status" value="1"/>
</dbReference>
<accession>A0A9W8Z151</accession>
<dbReference type="FunFam" id="3.30.565.10:FF:000017">
    <property type="entry name" value="PMS1 homolog 1, mismatch repair system component"/>
    <property type="match status" value="1"/>
</dbReference>
<dbReference type="Proteomes" id="UP001140453">
    <property type="component" value="Unassembled WGS sequence"/>
</dbReference>
<keyword evidence="6" id="KW-1185">Reference proteome</keyword>
<dbReference type="Pfam" id="PF13589">
    <property type="entry name" value="HATPase_c_3"/>
    <property type="match status" value="1"/>
</dbReference>
<dbReference type="EMBL" id="JAPEVB010000002">
    <property type="protein sequence ID" value="KAJ4394415.1"/>
    <property type="molecule type" value="Genomic_DNA"/>
</dbReference>
<evidence type="ECO:0000256" key="2">
    <source>
        <dbReference type="ARBA" id="ARBA00022763"/>
    </source>
</evidence>
<evidence type="ECO:0000256" key="3">
    <source>
        <dbReference type="SAM" id="MobiDB-lite"/>
    </source>
</evidence>
<dbReference type="GO" id="GO:0016887">
    <property type="term" value="F:ATP hydrolysis activity"/>
    <property type="evidence" value="ECO:0007669"/>
    <property type="project" value="InterPro"/>
</dbReference>
<protein>
    <recommendedName>
        <fullName evidence="4">DNA mismatch repair protein S5 domain-containing protein</fullName>
    </recommendedName>
</protein>
<dbReference type="GO" id="GO:0061982">
    <property type="term" value="P:meiosis I cell cycle process"/>
    <property type="evidence" value="ECO:0007669"/>
    <property type="project" value="UniProtKB-ARBA"/>
</dbReference>
<dbReference type="PANTHER" id="PTHR10073:SF41">
    <property type="entry name" value="MISMATCH REPAIR PROTEIN, PUTATIVE (AFU_ORTHOLOGUE AFUA_8G05820)-RELATED"/>
    <property type="match status" value="1"/>
</dbReference>
<feature type="compositionally biased region" description="Polar residues" evidence="3">
    <location>
        <begin position="581"/>
        <end position="590"/>
    </location>
</feature>
<dbReference type="SUPFAM" id="SSF55874">
    <property type="entry name" value="ATPase domain of HSP90 chaperone/DNA topoisomerase II/histidine kinase"/>
    <property type="match status" value="1"/>
</dbReference>
<feature type="region of interest" description="Disordered" evidence="3">
    <location>
        <begin position="576"/>
        <end position="614"/>
    </location>
</feature>
<evidence type="ECO:0000259" key="4">
    <source>
        <dbReference type="SMART" id="SM01340"/>
    </source>
</evidence>
<dbReference type="InterPro" id="IPR038973">
    <property type="entry name" value="MutL/Mlh/Pms-like"/>
</dbReference>
<feature type="domain" description="DNA mismatch repair protein S5" evidence="4">
    <location>
        <begin position="218"/>
        <end position="361"/>
    </location>
</feature>
<feature type="compositionally biased region" description="Polar residues" evidence="3">
    <location>
        <begin position="599"/>
        <end position="614"/>
    </location>
</feature>
<organism evidence="5 6">
    <name type="scientific">Gnomoniopsis smithogilvyi</name>
    <dbReference type="NCBI Taxonomy" id="1191159"/>
    <lineage>
        <taxon>Eukaryota</taxon>
        <taxon>Fungi</taxon>
        <taxon>Dikarya</taxon>
        <taxon>Ascomycota</taxon>
        <taxon>Pezizomycotina</taxon>
        <taxon>Sordariomycetes</taxon>
        <taxon>Sordariomycetidae</taxon>
        <taxon>Diaporthales</taxon>
        <taxon>Gnomoniaceae</taxon>
        <taxon>Gnomoniopsis</taxon>
    </lineage>
</organism>
<dbReference type="OrthoDB" id="10263226at2759"/>
<dbReference type="NCBIfam" id="TIGR00585">
    <property type="entry name" value="mutl"/>
    <property type="match status" value="1"/>
</dbReference>
<name>A0A9W8Z151_9PEZI</name>
<reference evidence="5" key="1">
    <citation type="submission" date="2022-10" db="EMBL/GenBank/DDBJ databases">
        <title>Tapping the CABI collections for fungal endophytes: first genome assemblies for Collariella, Neodidymelliopsis, Ascochyta clinopodiicola, Didymella pomorum, Didymosphaeria variabile, Neocosmospora piperis and Neocucurbitaria cava.</title>
        <authorList>
            <person name="Hill R."/>
        </authorList>
    </citation>
    <scope>NUCLEOTIDE SEQUENCE</scope>
    <source>
        <strain evidence="5">IMI 355082</strain>
    </source>
</reference>
<dbReference type="SUPFAM" id="SSF54211">
    <property type="entry name" value="Ribosomal protein S5 domain 2-like"/>
    <property type="match status" value="1"/>
</dbReference>
<dbReference type="PANTHER" id="PTHR10073">
    <property type="entry name" value="DNA MISMATCH REPAIR PROTEIN MLH, PMS, MUTL"/>
    <property type="match status" value="1"/>
</dbReference>
<dbReference type="Gene3D" id="3.30.230.10">
    <property type="match status" value="1"/>
</dbReference>
<dbReference type="InterPro" id="IPR002099">
    <property type="entry name" value="MutL/Mlh/PMS"/>
</dbReference>
<evidence type="ECO:0000256" key="1">
    <source>
        <dbReference type="ARBA" id="ARBA00006082"/>
    </source>
</evidence>
<evidence type="ECO:0000313" key="6">
    <source>
        <dbReference type="Proteomes" id="UP001140453"/>
    </source>
</evidence>
<dbReference type="GO" id="GO:0030983">
    <property type="term" value="F:mismatched DNA binding"/>
    <property type="evidence" value="ECO:0007669"/>
    <property type="project" value="InterPro"/>
</dbReference>
<proteinExistence type="inferred from homology"/>
<evidence type="ECO:0000313" key="5">
    <source>
        <dbReference type="EMBL" id="KAJ4394415.1"/>
    </source>
</evidence>
<dbReference type="InterPro" id="IPR036890">
    <property type="entry name" value="HATPase_C_sf"/>
</dbReference>
<dbReference type="Gene3D" id="3.30.565.10">
    <property type="entry name" value="Histidine kinase-like ATPase, C-terminal domain"/>
    <property type="match status" value="1"/>
</dbReference>
<dbReference type="GO" id="GO:0006298">
    <property type="term" value="P:mismatch repair"/>
    <property type="evidence" value="ECO:0007669"/>
    <property type="project" value="InterPro"/>
</dbReference>
<keyword evidence="2" id="KW-0227">DNA damage</keyword>
<dbReference type="GO" id="GO:0005524">
    <property type="term" value="F:ATP binding"/>
    <property type="evidence" value="ECO:0007669"/>
    <property type="project" value="InterPro"/>
</dbReference>
<dbReference type="InterPro" id="IPR014721">
    <property type="entry name" value="Ribsml_uS5_D2-typ_fold_subgr"/>
</dbReference>
<gene>
    <name evidence="5" type="ORF">N0V93_003632</name>
</gene>
<dbReference type="AlphaFoldDB" id="A0A9W8Z151"/>
<dbReference type="GO" id="GO:0140664">
    <property type="term" value="F:ATP-dependent DNA damage sensor activity"/>
    <property type="evidence" value="ECO:0007669"/>
    <property type="project" value="InterPro"/>
</dbReference>